<keyword evidence="1" id="KW-0812">Transmembrane</keyword>
<dbReference type="KEGG" id="anh:A6F65_01478"/>
<proteinExistence type="predicted"/>
<protein>
    <submittedName>
        <fullName evidence="2">Uncharacterized protein</fullName>
    </submittedName>
</protein>
<evidence type="ECO:0000256" key="1">
    <source>
        <dbReference type="SAM" id="Phobius"/>
    </source>
</evidence>
<dbReference type="Proteomes" id="UP000092698">
    <property type="component" value="Chromosome"/>
</dbReference>
<dbReference type="EMBL" id="CP016545">
    <property type="protein sequence ID" value="ANU07782.1"/>
    <property type="molecule type" value="Genomic_DNA"/>
</dbReference>
<dbReference type="OrthoDB" id="8456647at2"/>
<feature type="transmembrane region" description="Helical" evidence="1">
    <location>
        <begin position="34"/>
        <end position="50"/>
    </location>
</feature>
<dbReference type="AlphaFoldDB" id="A0A1C7D8V2"/>
<organism evidence="2 3">
    <name type="scientific">Paraurantiacibacter namhicola</name>
    <dbReference type="NCBI Taxonomy" id="645517"/>
    <lineage>
        <taxon>Bacteria</taxon>
        <taxon>Pseudomonadati</taxon>
        <taxon>Pseudomonadota</taxon>
        <taxon>Alphaproteobacteria</taxon>
        <taxon>Sphingomonadales</taxon>
        <taxon>Erythrobacteraceae</taxon>
        <taxon>Paraurantiacibacter</taxon>
    </lineage>
</organism>
<dbReference type="STRING" id="645517.A6F65_01478"/>
<evidence type="ECO:0000313" key="3">
    <source>
        <dbReference type="Proteomes" id="UP000092698"/>
    </source>
</evidence>
<feature type="transmembrane region" description="Helical" evidence="1">
    <location>
        <begin position="12"/>
        <end position="28"/>
    </location>
</feature>
<evidence type="ECO:0000313" key="2">
    <source>
        <dbReference type="EMBL" id="ANU07782.1"/>
    </source>
</evidence>
<sequence>MKIYEDARRHALTMFGILAMGVLFVIAVERIVGHSSIAFAVVAVALIIANRRSARYNCPRCGSNLFWHGWLPMPWPNSTCSKCELDLTQKDQ</sequence>
<dbReference type="RefSeq" id="WP_067787281.1">
    <property type="nucleotide sequence ID" value="NZ_CP016545.1"/>
</dbReference>
<gene>
    <name evidence="2" type="ORF">A6F65_01478</name>
</gene>
<accession>A0A1C7D8V2</accession>
<keyword evidence="3" id="KW-1185">Reference proteome</keyword>
<name>A0A1C7D8V2_9SPHN</name>
<keyword evidence="1" id="KW-1133">Transmembrane helix</keyword>
<keyword evidence="1" id="KW-0472">Membrane</keyword>
<reference evidence="2 3" key="1">
    <citation type="submission" date="2016-07" db="EMBL/GenBank/DDBJ databases">
        <title>Complete genome sequence of Altererythrobacter namhicola JCM 16345T, containing esterase-encoding genes.</title>
        <authorList>
            <person name="Cheng H."/>
            <person name="Wu Y.-H."/>
            <person name="Jian S.-L."/>
            <person name="Huo Y.-Y."/>
            <person name="Wang C.-S."/>
            <person name="Xu X.-W."/>
        </authorList>
    </citation>
    <scope>NUCLEOTIDE SEQUENCE [LARGE SCALE GENOMIC DNA]</scope>
    <source>
        <strain evidence="2 3">JCM 16345</strain>
    </source>
</reference>